<dbReference type="Pfam" id="PF00057">
    <property type="entry name" value="Ldl_recept_a"/>
    <property type="match status" value="8"/>
</dbReference>
<evidence type="ECO:0000256" key="7">
    <source>
        <dbReference type="ARBA" id="ARBA00022989"/>
    </source>
</evidence>
<dbReference type="InterPro" id="IPR023415">
    <property type="entry name" value="LDLR_class-A_CS"/>
</dbReference>
<feature type="repeat" description="LDL-receptor class B" evidence="14">
    <location>
        <begin position="334"/>
        <end position="377"/>
    </location>
</feature>
<protein>
    <submittedName>
        <fullName evidence="16">Low-density lipoprotein receptor-related protein 4-like protein</fullName>
    </submittedName>
</protein>
<evidence type="ECO:0000256" key="5">
    <source>
        <dbReference type="ARBA" id="ARBA00022729"/>
    </source>
</evidence>
<dbReference type="PROSITE" id="PS50068">
    <property type="entry name" value="LDLRA_2"/>
    <property type="match status" value="9"/>
</dbReference>
<dbReference type="Gene3D" id="2.10.25.10">
    <property type="entry name" value="Laminin"/>
    <property type="match status" value="3"/>
</dbReference>
<dbReference type="PRINTS" id="PR00261">
    <property type="entry name" value="LDLRECEPTOR"/>
</dbReference>
<keyword evidence="7" id="KW-1133">Transmembrane helix</keyword>
<comment type="subcellular location">
    <subcellularLocation>
        <location evidence="1">Membrane</location>
        <topology evidence="1">Single-pass membrane protein</topology>
    </subcellularLocation>
</comment>
<feature type="disulfide bond" evidence="13">
    <location>
        <begin position="880"/>
        <end position="895"/>
    </location>
</feature>
<dbReference type="SUPFAM" id="SSF57424">
    <property type="entry name" value="LDL receptor-like module"/>
    <property type="match status" value="9"/>
</dbReference>
<feature type="disulfide bond" evidence="13">
    <location>
        <begin position="918"/>
        <end position="933"/>
    </location>
</feature>
<dbReference type="InterPro" id="IPR051221">
    <property type="entry name" value="LDLR-related"/>
</dbReference>
<dbReference type="Pfam" id="PF12662">
    <property type="entry name" value="cEGF"/>
    <property type="match status" value="1"/>
</dbReference>
<feature type="disulfide bond" evidence="13">
    <location>
        <begin position="1052"/>
        <end position="1067"/>
    </location>
</feature>
<evidence type="ECO:0000256" key="14">
    <source>
        <dbReference type="PROSITE-ProRule" id="PRU00461"/>
    </source>
</evidence>
<dbReference type="InterPro" id="IPR000742">
    <property type="entry name" value="EGF"/>
</dbReference>
<evidence type="ECO:0000256" key="10">
    <source>
        <dbReference type="ARBA" id="ARBA00023170"/>
    </source>
</evidence>
<dbReference type="Pfam" id="PF00058">
    <property type="entry name" value="Ldl_recept_b"/>
    <property type="match status" value="1"/>
</dbReference>
<evidence type="ECO:0000256" key="12">
    <source>
        <dbReference type="PROSITE-ProRule" id="PRU00076"/>
    </source>
</evidence>
<keyword evidence="5" id="KW-0732">Signal</keyword>
<feature type="non-terminal residue" evidence="16">
    <location>
        <position position="1150"/>
    </location>
</feature>
<dbReference type="PROSITE" id="PS01209">
    <property type="entry name" value="LDLRA_1"/>
    <property type="match status" value="4"/>
</dbReference>
<dbReference type="PROSITE" id="PS00022">
    <property type="entry name" value="EGF_1"/>
    <property type="match status" value="1"/>
</dbReference>
<dbReference type="PANTHER" id="PTHR22722:SF14">
    <property type="entry name" value="MEGALIN, ISOFORM A"/>
    <property type="match status" value="1"/>
</dbReference>
<reference evidence="16 17" key="1">
    <citation type="journal article" date="2018" name="Gigascience">
        <title>Genomes of trombidid mites reveal novel predicted allergens and laterally-transferred genes associated with secondary metabolism.</title>
        <authorList>
            <person name="Dong X."/>
            <person name="Chaisiri K."/>
            <person name="Xia D."/>
            <person name="Armstrong S.D."/>
            <person name="Fang Y."/>
            <person name="Donnelly M.J."/>
            <person name="Kadowaki T."/>
            <person name="McGarry J.W."/>
            <person name="Darby A.C."/>
            <person name="Makepeace B.L."/>
        </authorList>
    </citation>
    <scope>NUCLEOTIDE SEQUENCE [LARGE SCALE GENOMIC DNA]</scope>
    <source>
        <strain evidence="16">UoL-UT</strain>
    </source>
</reference>
<feature type="disulfide bond" evidence="13">
    <location>
        <begin position="829"/>
        <end position="847"/>
    </location>
</feature>
<comment type="caution">
    <text evidence="16">The sequence shown here is derived from an EMBL/GenBank/DDBJ whole genome shotgun (WGS) entry which is preliminary data.</text>
</comment>
<feature type="disulfide bond" evidence="13">
    <location>
        <begin position="868"/>
        <end position="886"/>
    </location>
</feature>
<evidence type="ECO:0000256" key="8">
    <source>
        <dbReference type="ARBA" id="ARBA00023136"/>
    </source>
</evidence>
<dbReference type="PROSITE" id="PS00010">
    <property type="entry name" value="ASX_HYDROXYL"/>
    <property type="match status" value="1"/>
</dbReference>
<keyword evidence="17" id="KW-1185">Reference proteome</keyword>
<keyword evidence="16" id="KW-0449">Lipoprotein</keyword>
<dbReference type="InterPro" id="IPR000152">
    <property type="entry name" value="EGF-type_Asp/Asn_hydroxyl_site"/>
</dbReference>
<dbReference type="GO" id="GO:0006898">
    <property type="term" value="P:receptor-mediated endocytosis"/>
    <property type="evidence" value="ECO:0007669"/>
    <property type="project" value="TreeGrafter"/>
</dbReference>
<evidence type="ECO:0000256" key="11">
    <source>
        <dbReference type="ARBA" id="ARBA00023180"/>
    </source>
</evidence>
<evidence type="ECO:0000256" key="1">
    <source>
        <dbReference type="ARBA" id="ARBA00004167"/>
    </source>
</evidence>
<comment type="caution">
    <text evidence="12">Lacks conserved residue(s) required for the propagation of feature annotation.</text>
</comment>
<dbReference type="GO" id="GO:0005509">
    <property type="term" value="F:calcium ion binding"/>
    <property type="evidence" value="ECO:0007669"/>
    <property type="project" value="InterPro"/>
</dbReference>
<dbReference type="SMART" id="SM00135">
    <property type="entry name" value="LY"/>
    <property type="match status" value="8"/>
</dbReference>
<evidence type="ECO:0000256" key="6">
    <source>
        <dbReference type="ARBA" id="ARBA00022737"/>
    </source>
</evidence>
<dbReference type="SMART" id="SM00181">
    <property type="entry name" value="EGF"/>
    <property type="match status" value="6"/>
</dbReference>
<dbReference type="SUPFAM" id="SSF57196">
    <property type="entry name" value="EGF/Laminin"/>
    <property type="match status" value="3"/>
</dbReference>
<dbReference type="InterPro" id="IPR018097">
    <property type="entry name" value="EGF_Ca-bd_CS"/>
</dbReference>
<evidence type="ECO:0000313" key="17">
    <source>
        <dbReference type="Proteomes" id="UP000288716"/>
    </source>
</evidence>
<keyword evidence="3" id="KW-0254">Endocytosis</keyword>
<feature type="disulfide bond" evidence="13">
    <location>
        <begin position="803"/>
        <end position="818"/>
    </location>
</feature>
<feature type="repeat" description="LDL-receptor class B" evidence="14">
    <location>
        <begin position="204"/>
        <end position="248"/>
    </location>
</feature>
<dbReference type="SMART" id="SM00192">
    <property type="entry name" value="LDLa"/>
    <property type="match status" value="9"/>
</dbReference>
<keyword evidence="8" id="KW-0472">Membrane</keyword>
<feature type="disulfide bond" evidence="13">
    <location>
        <begin position="1010"/>
        <end position="1025"/>
    </location>
</feature>
<dbReference type="GO" id="GO:0043235">
    <property type="term" value="C:receptor complex"/>
    <property type="evidence" value="ECO:0007669"/>
    <property type="project" value="TreeGrafter"/>
</dbReference>
<dbReference type="AlphaFoldDB" id="A0A443S7G0"/>
<sequence length="1150" mass="129546">MNCIPSQWRCDNVPDCGDKSDELNCNKTTHKDMLECSKDNGFFECASTGHCIPHEKVCDNRKDCPKGDDEGSHCNKDDCKDSHCSGHCMNTPSGAKCYCEEGYQLNKDERTCVDIDECEAMHDSHGAQCSHKCSNVAGSYVCDCFNGYTLAADKHNCEADGEEPIVFFSDSSKISGLKLRSREYFHIHNAITQSRGVDVFGKSQRIYWVEYNSTQSVVYSCDRTGQNLQPIITSGLHTPEDLAVDWLAGNIYVTDSNMIIVCDKDGVYCKTLHKGQVGKVRAIALDPPNGVMFWTKWEKEPGIYTSKMDGTDLSALVTTQIVWPNCLTLDPVLERLYWSDAKLKRIEYYEFHNKHRHVILEFENVFHPFSMTIFEDKLFWSDSVAHSLEAANKFNGRNQTILFRELNNFINDVQVYHPILQHYSGDSPCEFHRCSHLCLLGNNRNRKSVCACPDHMILEGDHETCTSKADNAFLLVGIDRTVKKIYPETIGRDVVSDFKIPSYISVSDFTFDQYSQKMFYVGQLRNEIFSINITERLPKESSLYKTSSFTIQSLTYEKETNVLYWLESVKGDLKASSTDGKKVSTLINKMDNPVNLVVHPEKSRIFIAVLGEKPHILVAGMDGRDPRVFVQSVGFPVSLFVSKVENKLYWADAKRGTIESIDLDDAPKQRAKRVTVRHGLQNVMSIAAYNDLIYWTDMDQGYLHHSNLGDYTATSTLIPLTGQHNSSTVKKIQLIAFEPHHNQCDKLKCTHLCVLSAFGPKCLCPDHHILKEDGQTCEKVTVCDEDEFRCANGTGCYNAWFLCDGHKDCLDGSDETGCETGCQTNEFRCGGGQCLHVSFKCDGIPDCPDKSDEVNCKFSGCGPARFDCGDGECILMGTLCDKKNDCKNGKDESNCRFCDKTDSWKCKNGSCIPMSWLCDDQNDCADGSDEEQCHINCYHRCKDGKCIEKRLLCDAKKDCSDGSDEVFCNPVSVTKKPLNNSVPRLTATKSCSGEQFQCHNGKCISLDKFCDGVKDCEDLEDEKNCDKVFCRNEFYCGKVKGEHKCINKHWVCDRGDDCGNNRDEEHCEYYHREGRAKINSTSRIQKKGNSTKSEKQPKCKPGYCFNGGKCSVGLVGSKCICTHEFTGSRCQDRKNFAARAMIDTPEEENH</sequence>
<feature type="disulfide bond" evidence="13">
    <location>
        <begin position="822"/>
        <end position="834"/>
    </location>
</feature>
<evidence type="ECO:0000313" key="16">
    <source>
        <dbReference type="EMBL" id="RWS23424.1"/>
    </source>
</evidence>
<dbReference type="PANTHER" id="PTHR22722">
    <property type="entry name" value="LOW-DENSITY LIPOPROTEIN RECEPTOR-RELATED PROTEIN 2-RELATED"/>
    <property type="match status" value="1"/>
</dbReference>
<feature type="disulfide bond" evidence="13">
    <location>
        <begin position="10"/>
        <end position="25"/>
    </location>
</feature>
<evidence type="ECO:0000256" key="4">
    <source>
        <dbReference type="ARBA" id="ARBA00022692"/>
    </source>
</evidence>
<dbReference type="PROSITE" id="PS01187">
    <property type="entry name" value="EGF_CA"/>
    <property type="match status" value="1"/>
</dbReference>
<feature type="repeat" description="LDL-receptor class B" evidence="14">
    <location>
        <begin position="290"/>
        <end position="333"/>
    </location>
</feature>
<dbReference type="Gene3D" id="4.10.400.10">
    <property type="entry name" value="Low-density Lipoprotein Receptor"/>
    <property type="match status" value="8"/>
</dbReference>
<dbReference type="FunFam" id="2.120.10.30:FF:000241">
    <property type="entry name" value="Low-density lipoprotein receptor-related protein 6"/>
    <property type="match status" value="1"/>
</dbReference>
<dbReference type="GO" id="GO:0016324">
    <property type="term" value="C:apical plasma membrane"/>
    <property type="evidence" value="ECO:0007669"/>
    <property type="project" value="TreeGrafter"/>
</dbReference>
<dbReference type="VEuPathDB" id="VectorBase:LDEU008616"/>
<dbReference type="Gene3D" id="2.120.10.30">
    <property type="entry name" value="TolB, C-terminal domain"/>
    <property type="match status" value="2"/>
</dbReference>
<dbReference type="STRING" id="299467.A0A443S7G0"/>
<keyword evidence="11" id="KW-0325">Glycoprotein</keyword>
<evidence type="ECO:0000256" key="13">
    <source>
        <dbReference type="PROSITE-ProRule" id="PRU00124"/>
    </source>
</evidence>
<evidence type="ECO:0000256" key="2">
    <source>
        <dbReference type="ARBA" id="ARBA00022536"/>
    </source>
</evidence>
<dbReference type="PROSITE" id="PS51120">
    <property type="entry name" value="LDLRB"/>
    <property type="match status" value="3"/>
</dbReference>
<name>A0A443S7G0_9ACAR</name>
<dbReference type="Proteomes" id="UP000288716">
    <property type="component" value="Unassembled WGS sequence"/>
</dbReference>
<dbReference type="InterPro" id="IPR001881">
    <property type="entry name" value="EGF-like_Ca-bd_dom"/>
</dbReference>
<dbReference type="FunFam" id="4.10.400.10:FF:000034">
    <property type="entry name" value="Low-density lipoprotein receptor-related protein 2"/>
    <property type="match status" value="1"/>
</dbReference>
<gene>
    <name evidence="16" type="ORF">B4U80_02520</name>
</gene>
<dbReference type="InterPro" id="IPR011042">
    <property type="entry name" value="6-blade_b-propeller_TolB-like"/>
</dbReference>
<keyword evidence="2 12" id="KW-0245">EGF-like domain</keyword>
<feature type="domain" description="EGF-like" evidence="15">
    <location>
        <begin position="114"/>
        <end position="158"/>
    </location>
</feature>
<feature type="disulfide bond" evidence="12">
    <location>
        <begin position="1121"/>
        <end position="1130"/>
    </location>
</feature>
<dbReference type="Gene3D" id="4.10.1220.10">
    <property type="entry name" value="EGF-type module"/>
    <property type="match status" value="1"/>
</dbReference>
<feature type="domain" description="EGF-like" evidence="15">
    <location>
        <begin position="1095"/>
        <end position="1131"/>
    </location>
</feature>
<dbReference type="SUPFAM" id="SSF63825">
    <property type="entry name" value="YWTD domain"/>
    <property type="match status" value="2"/>
</dbReference>
<dbReference type="InterPro" id="IPR002172">
    <property type="entry name" value="LDrepeatLR_classA_rpt"/>
</dbReference>
<dbReference type="CDD" id="cd00054">
    <property type="entry name" value="EGF_CA"/>
    <property type="match status" value="1"/>
</dbReference>
<proteinExistence type="predicted"/>
<evidence type="ECO:0000259" key="15">
    <source>
        <dbReference type="PROSITE" id="PS50026"/>
    </source>
</evidence>
<dbReference type="InterPro" id="IPR026823">
    <property type="entry name" value="cEGF"/>
</dbReference>
<feature type="disulfide bond" evidence="13">
    <location>
        <begin position="906"/>
        <end position="924"/>
    </location>
</feature>
<dbReference type="PROSITE" id="PS50026">
    <property type="entry name" value="EGF_3"/>
    <property type="match status" value="2"/>
</dbReference>
<dbReference type="GO" id="GO:0042562">
    <property type="term" value="F:hormone binding"/>
    <property type="evidence" value="ECO:0007669"/>
    <property type="project" value="TreeGrafter"/>
</dbReference>
<evidence type="ECO:0000256" key="9">
    <source>
        <dbReference type="ARBA" id="ARBA00023157"/>
    </source>
</evidence>
<feature type="disulfide bond" evidence="13">
    <location>
        <begin position="941"/>
        <end position="959"/>
    </location>
</feature>
<feature type="disulfide bond" evidence="13">
    <location>
        <begin position="861"/>
        <end position="873"/>
    </location>
</feature>
<keyword evidence="4" id="KW-0812">Transmembrane</keyword>
<feature type="disulfide bond" evidence="13">
    <location>
        <begin position="998"/>
        <end position="1016"/>
    </location>
</feature>
<feature type="disulfide bond" evidence="13">
    <location>
        <begin position="841"/>
        <end position="856"/>
    </location>
</feature>
<dbReference type="InterPro" id="IPR036055">
    <property type="entry name" value="LDL_receptor-like_sf"/>
</dbReference>
<feature type="disulfide bond" evidence="13">
    <location>
        <begin position="991"/>
        <end position="1003"/>
    </location>
</feature>
<dbReference type="CDD" id="cd00112">
    <property type="entry name" value="LDLa"/>
    <property type="match status" value="9"/>
</dbReference>
<dbReference type="EMBL" id="NCKV01006475">
    <property type="protein sequence ID" value="RWS23424.1"/>
    <property type="molecule type" value="Genomic_DNA"/>
</dbReference>
<keyword evidence="6" id="KW-0677">Repeat</keyword>
<dbReference type="PROSITE" id="PS01186">
    <property type="entry name" value="EGF_2"/>
    <property type="match status" value="2"/>
</dbReference>
<accession>A0A443S7G0</accession>
<dbReference type="SMART" id="SM00179">
    <property type="entry name" value="EGF_CA"/>
    <property type="match status" value="2"/>
</dbReference>
<feature type="disulfide bond" evidence="13">
    <location>
        <begin position="953"/>
        <end position="968"/>
    </location>
</feature>
<dbReference type="InterPro" id="IPR000033">
    <property type="entry name" value="LDLR_classB_rpt"/>
</dbReference>
<organism evidence="16 17">
    <name type="scientific">Leptotrombidium deliense</name>
    <dbReference type="NCBI Taxonomy" id="299467"/>
    <lineage>
        <taxon>Eukaryota</taxon>
        <taxon>Metazoa</taxon>
        <taxon>Ecdysozoa</taxon>
        <taxon>Arthropoda</taxon>
        <taxon>Chelicerata</taxon>
        <taxon>Arachnida</taxon>
        <taxon>Acari</taxon>
        <taxon>Acariformes</taxon>
        <taxon>Trombidiformes</taxon>
        <taxon>Prostigmata</taxon>
        <taxon>Anystina</taxon>
        <taxon>Parasitengona</taxon>
        <taxon>Trombiculoidea</taxon>
        <taxon>Trombiculidae</taxon>
        <taxon>Leptotrombidium</taxon>
    </lineage>
</organism>
<keyword evidence="9 12" id="KW-1015">Disulfide bond</keyword>
<keyword evidence="10 16" id="KW-0675">Receptor</keyword>
<dbReference type="OrthoDB" id="8831087at2759"/>
<evidence type="ECO:0000256" key="3">
    <source>
        <dbReference type="ARBA" id="ARBA00022583"/>
    </source>
</evidence>